<evidence type="ECO:0000256" key="1">
    <source>
        <dbReference type="ARBA" id="ARBA00009280"/>
    </source>
</evidence>
<organism evidence="9">
    <name type="scientific">Selaginella moellendorffii</name>
    <name type="common">Spikemoss</name>
    <dbReference type="NCBI Taxonomy" id="88036"/>
    <lineage>
        <taxon>Eukaryota</taxon>
        <taxon>Viridiplantae</taxon>
        <taxon>Streptophyta</taxon>
        <taxon>Embryophyta</taxon>
        <taxon>Tracheophyta</taxon>
        <taxon>Lycopodiopsida</taxon>
        <taxon>Selaginellales</taxon>
        <taxon>Selaginellaceae</taxon>
        <taxon>Selaginella</taxon>
    </lineage>
</organism>
<evidence type="ECO:0000256" key="5">
    <source>
        <dbReference type="ARBA" id="ARBA00022840"/>
    </source>
</evidence>
<dbReference type="InterPro" id="IPR017438">
    <property type="entry name" value="ATP-NAD_kinase_N"/>
</dbReference>
<dbReference type="HOGENOM" id="CLU_002706_46_2_1"/>
<dbReference type="Gene3D" id="3.40.50.10330">
    <property type="entry name" value="Probable inorganic polyphosphate/atp-NAD kinase, domain 1"/>
    <property type="match status" value="1"/>
</dbReference>
<evidence type="ECO:0000256" key="4">
    <source>
        <dbReference type="ARBA" id="ARBA00022777"/>
    </source>
</evidence>
<dbReference type="SUPFAM" id="SSF111331">
    <property type="entry name" value="NAD kinase/diacylglycerol kinase-like"/>
    <property type="match status" value="1"/>
</dbReference>
<keyword evidence="4 6" id="KW-0418">Kinase</keyword>
<dbReference type="eggNOG" id="KOG1169">
    <property type="taxonomic scope" value="Eukaryota"/>
</dbReference>
<dbReference type="AlphaFoldDB" id="D8S7I3"/>
<dbReference type="STRING" id="88036.D8S7I3"/>
<keyword evidence="5 6" id="KW-0067">ATP-binding</keyword>
<dbReference type="Gene3D" id="2.60.200.40">
    <property type="match status" value="1"/>
</dbReference>
<dbReference type="GO" id="GO:0035556">
    <property type="term" value="P:intracellular signal transduction"/>
    <property type="evidence" value="ECO:0000318"/>
    <property type="project" value="GO_Central"/>
</dbReference>
<dbReference type="InParanoid" id="D8S7I3"/>
<dbReference type="FunCoup" id="D8S7I3">
    <property type="interactions" value="472"/>
</dbReference>
<dbReference type="SMART" id="SM00045">
    <property type="entry name" value="DAGKa"/>
    <property type="match status" value="1"/>
</dbReference>
<dbReference type="SMART" id="SM00046">
    <property type="entry name" value="DAGKc"/>
    <property type="match status" value="1"/>
</dbReference>
<evidence type="ECO:0000313" key="8">
    <source>
        <dbReference type="EMBL" id="EFJ19613.1"/>
    </source>
</evidence>
<dbReference type="GO" id="GO:0005524">
    <property type="term" value="F:ATP binding"/>
    <property type="evidence" value="ECO:0007669"/>
    <property type="project" value="UniProtKB-KW"/>
</dbReference>
<feature type="domain" description="DAGKc" evidence="7">
    <location>
        <begin position="28"/>
        <end position="177"/>
    </location>
</feature>
<dbReference type="EMBL" id="GL377605">
    <property type="protein sequence ID" value="EFJ19613.1"/>
    <property type="molecule type" value="Genomic_DNA"/>
</dbReference>
<dbReference type="KEGG" id="smo:SELMODRAFT_110542"/>
<keyword evidence="2 6" id="KW-0808">Transferase</keyword>
<dbReference type="OrthoDB" id="242257at2759"/>
<protein>
    <recommendedName>
        <fullName evidence="6">Diacylglycerol kinase</fullName>
        <shortName evidence="6">DAG kinase</shortName>
        <ecNumber evidence="6">2.7.1.107</ecNumber>
    </recommendedName>
</protein>
<dbReference type="PANTHER" id="PTHR11255">
    <property type="entry name" value="DIACYLGLYCEROL KINASE"/>
    <property type="match status" value="1"/>
</dbReference>
<dbReference type="InterPro" id="IPR037607">
    <property type="entry name" value="DGK"/>
</dbReference>
<keyword evidence="3 6" id="KW-0547">Nucleotide-binding</keyword>
<comment type="similarity">
    <text evidence="1 6">Belongs to the eukaryotic diacylglycerol kinase family.</text>
</comment>
<dbReference type="PROSITE" id="PS50146">
    <property type="entry name" value="DAGK"/>
    <property type="match status" value="1"/>
</dbReference>
<dbReference type="InterPro" id="IPR000756">
    <property type="entry name" value="Diacylglycerol_kin_accessory"/>
</dbReference>
<dbReference type="Gramene" id="EFJ19613">
    <property type="protein sequence ID" value="EFJ19613"/>
    <property type="gene ID" value="SELMODRAFT_110542"/>
</dbReference>
<dbReference type="InterPro" id="IPR001206">
    <property type="entry name" value="Diacylglycerol_kinase_cat_dom"/>
</dbReference>
<comment type="catalytic activity">
    <reaction evidence="6">
        <text>a 1,2-diacyl-sn-glycerol + ATP = a 1,2-diacyl-sn-glycero-3-phosphate + ADP + H(+)</text>
        <dbReference type="Rhea" id="RHEA:10272"/>
        <dbReference type="ChEBI" id="CHEBI:15378"/>
        <dbReference type="ChEBI" id="CHEBI:17815"/>
        <dbReference type="ChEBI" id="CHEBI:30616"/>
        <dbReference type="ChEBI" id="CHEBI:58608"/>
        <dbReference type="ChEBI" id="CHEBI:456216"/>
        <dbReference type="EC" id="2.7.1.107"/>
    </reaction>
</comment>
<dbReference type="OMA" id="PWGKPNK"/>
<keyword evidence="9" id="KW-1185">Reference proteome</keyword>
<sequence length="455" mass="50889">MLDLGEFLLPAFVLDREERCDGGGLERVPRFPLLVFVNAKSGGQLGIALLETFSKLLASHQVFDLSKVDPREVLSRVSKNLEAENDVAKKLRNSLRIVVAGGDGTAGWLLGTASDVSPHHPFPITTIPLGTGNNLPFSFGWGKFNPGTDARSMKKFLKQVLEAHSLKVDRWQLTMTMEGEPDMLPHSIQKIPRIEETNEAPLKFRGGFWNYFSIGMDAQVSYEFHKQRRENPEKFNSQLRNQCAYATLGCTQGWFCAPCLHPSSRSINEIATVYTADFNGPWKKLPISSSIRSLVLLNLPSFSGGLDPWGTPNDRKSIKRGLTSPSVEDGLLEIVGFRDGWHGLFLLFPKGHGTRLAQAHEIKIELQCRSSSRSNQCCTYMRMDGEPWKQRLEKDRIITVEICHKGQGAMLARQGCIAERKDAYRHALTITKHGLEHGLKPKSNGCFPFKLTSEK</sequence>
<evidence type="ECO:0000256" key="6">
    <source>
        <dbReference type="RuleBase" id="RU361128"/>
    </source>
</evidence>
<dbReference type="Proteomes" id="UP000001514">
    <property type="component" value="Unassembled WGS sequence"/>
</dbReference>
<dbReference type="GO" id="GO:0016020">
    <property type="term" value="C:membrane"/>
    <property type="evidence" value="ECO:0000318"/>
    <property type="project" value="GO_Central"/>
</dbReference>
<name>D8S7I3_SELML</name>
<evidence type="ECO:0000259" key="7">
    <source>
        <dbReference type="PROSITE" id="PS50146"/>
    </source>
</evidence>
<reference evidence="8 9" key="1">
    <citation type="journal article" date="2011" name="Science">
        <title>The Selaginella genome identifies genetic changes associated with the evolution of vascular plants.</title>
        <authorList>
            <person name="Banks J.A."/>
            <person name="Nishiyama T."/>
            <person name="Hasebe M."/>
            <person name="Bowman J.L."/>
            <person name="Gribskov M."/>
            <person name="dePamphilis C."/>
            <person name="Albert V.A."/>
            <person name="Aono N."/>
            <person name="Aoyama T."/>
            <person name="Ambrose B.A."/>
            <person name="Ashton N.W."/>
            <person name="Axtell M.J."/>
            <person name="Barker E."/>
            <person name="Barker M.S."/>
            <person name="Bennetzen J.L."/>
            <person name="Bonawitz N.D."/>
            <person name="Chapple C."/>
            <person name="Cheng C."/>
            <person name="Correa L.G."/>
            <person name="Dacre M."/>
            <person name="DeBarry J."/>
            <person name="Dreyer I."/>
            <person name="Elias M."/>
            <person name="Engstrom E.M."/>
            <person name="Estelle M."/>
            <person name="Feng L."/>
            <person name="Finet C."/>
            <person name="Floyd S.K."/>
            <person name="Frommer W.B."/>
            <person name="Fujita T."/>
            <person name="Gramzow L."/>
            <person name="Gutensohn M."/>
            <person name="Harholt J."/>
            <person name="Hattori M."/>
            <person name="Heyl A."/>
            <person name="Hirai T."/>
            <person name="Hiwatashi Y."/>
            <person name="Ishikawa M."/>
            <person name="Iwata M."/>
            <person name="Karol K.G."/>
            <person name="Koehler B."/>
            <person name="Kolukisaoglu U."/>
            <person name="Kubo M."/>
            <person name="Kurata T."/>
            <person name="Lalonde S."/>
            <person name="Li K."/>
            <person name="Li Y."/>
            <person name="Litt A."/>
            <person name="Lyons E."/>
            <person name="Manning G."/>
            <person name="Maruyama T."/>
            <person name="Michael T.P."/>
            <person name="Mikami K."/>
            <person name="Miyazaki S."/>
            <person name="Morinaga S."/>
            <person name="Murata T."/>
            <person name="Mueller-Roeber B."/>
            <person name="Nelson D.R."/>
            <person name="Obara M."/>
            <person name="Oguri Y."/>
            <person name="Olmstead R.G."/>
            <person name="Onodera N."/>
            <person name="Petersen B.L."/>
            <person name="Pils B."/>
            <person name="Prigge M."/>
            <person name="Rensing S.A."/>
            <person name="Riano-Pachon D.M."/>
            <person name="Roberts A.W."/>
            <person name="Sato Y."/>
            <person name="Scheller H.V."/>
            <person name="Schulz B."/>
            <person name="Schulz C."/>
            <person name="Shakirov E.V."/>
            <person name="Shibagaki N."/>
            <person name="Shinohara N."/>
            <person name="Shippen D.E."/>
            <person name="Soerensen I."/>
            <person name="Sotooka R."/>
            <person name="Sugimoto N."/>
            <person name="Sugita M."/>
            <person name="Sumikawa N."/>
            <person name="Tanurdzic M."/>
            <person name="Theissen G."/>
            <person name="Ulvskov P."/>
            <person name="Wakazuki S."/>
            <person name="Weng J.K."/>
            <person name="Willats W.W."/>
            <person name="Wipf D."/>
            <person name="Wolf P.G."/>
            <person name="Yang L."/>
            <person name="Zimmer A.D."/>
            <person name="Zhu Q."/>
            <person name="Mitros T."/>
            <person name="Hellsten U."/>
            <person name="Loque D."/>
            <person name="Otillar R."/>
            <person name="Salamov A."/>
            <person name="Schmutz J."/>
            <person name="Shapiro H."/>
            <person name="Lindquist E."/>
            <person name="Lucas S."/>
            <person name="Rokhsar D."/>
            <person name="Grigoriev I.V."/>
        </authorList>
    </citation>
    <scope>NUCLEOTIDE SEQUENCE [LARGE SCALE GENOMIC DNA]</scope>
</reference>
<evidence type="ECO:0000256" key="2">
    <source>
        <dbReference type="ARBA" id="ARBA00022679"/>
    </source>
</evidence>
<accession>D8S7I3</accession>
<dbReference type="EC" id="2.7.1.107" evidence="6"/>
<dbReference type="PANTHER" id="PTHR11255:SF98">
    <property type="entry name" value="DIACYLGLYCEROL KINASE 5"/>
    <property type="match status" value="1"/>
</dbReference>
<evidence type="ECO:0000256" key="3">
    <source>
        <dbReference type="ARBA" id="ARBA00022741"/>
    </source>
</evidence>
<gene>
    <name evidence="8" type="ORF">SELMODRAFT_110542</name>
</gene>
<evidence type="ECO:0000313" key="9">
    <source>
        <dbReference type="Proteomes" id="UP000001514"/>
    </source>
</evidence>
<dbReference type="InterPro" id="IPR016064">
    <property type="entry name" value="NAD/diacylglycerol_kinase_sf"/>
</dbReference>
<dbReference type="Pfam" id="PF00781">
    <property type="entry name" value="DAGK_cat"/>
    <property type="match status" value="1"/>
</dbReference>
<dbReference type="GO" id="GO:0004143">
    <property type="term" value="F:ATP-dependent diacylglycerol kinase activity"/>
    <property type="evidence" value="ECO:0000318"/>
    <property type="project" value="GO_Central"/>
</dbReference>
<dbReference type="Pfam" id="PF00609">
    <property type="entry name" value="DAGK_acc"/>
    <property type="match status" value="1"/>
</dbReference>
<dbReference type="GO" id="GO:0007200">
    <property type="term" value="P:phospholipase C-activating G protein-coupled receptor signaling pathway"/>
    <property type="evidence" value="ECO:0007669"/>
    <property type="project" value="InterPro"/>
</dbReference>
<proteinExistence type="inferred from homology"/>
<dbReference type="GO" id="GO:0046486">
    <property type="term" value="P:glycerolipid metabolic process"/>
    <property type="evidence" value="ECO:0000318"/>
    <property type="project" value="GO_Central"/>
</dbReference>